<dbReference type="InterPro" id="IPR053937">
    <property type="entry name" value="GOST_TM"/>
</dbReference>
<evidence type="ECO:0000256" key="1">
    <source>
        <dbReference type="ARBA" id="ARBA00004141"/>
    </source>
</evidence>
<dbReference type="PANTHER" id="PTHR21229">
    <property type="entry name" value="LUNG SEVEN TRANSMEMBRANE RECEPTOR"/>
    <property type="match status" value="1"/>
</dbReference>
<dbReference type="Proteomes" id="UP000230750">
    <property type="component" value="Unassembled WGS sequence"/>
</dbReference>
<evidence type="ECO:0000256" key="4">
    <source>
        <dbReference type="ARBA" id="ARBA00022989"/>
    </source>
</evidence>
<sequence length="134" mass="16170">MKMLQSKNEMVKFWLYMYFTCSSLLCFCFSLAFFVWSLYEKTITNCLVHWQYLWLNEAIWPILFSGIVVVVMILFRPSGDKQRFVYVPLEQEDDENDEEEEFMMSDSFDAFTKYNHILKEITSLPDKFAMTIWI</sequence>
<feature type="transmembrane region" description="Helical" evidence="6">
    <location>
        <begin position="12"/>
        <end position="38"/>
    </location>
</feature>
<comment type="subcellular location">
    <subcellularLocation>
        <location evidence="1">Membrane</location>
        <topology evidence="1">Multi-pass membrane protein</topology>
    </subcellularLocation>
</comment>
<reference evidence="8 9" key="1">
    <citation type="journal article" date="2017" name="PLoS Biol.">
        <title>The sea cucumber genome provides insights into morphological evolution and visceral regeneration.</title>
        <authorList>
            <person name="Zhang X."/>
            <person name="Sun L."/>
            <person name="Yuan J."/>
            <person name="Sun Y."/>
            <person name="Gao Y."/>
            <person name="Zhang L."/>
            <person name="Li S."/>
            <person name="Dai H."/>
            <person name="Hamel J.F."/>
            <person name="Liu C."/>
            <person name="Yu Y."/>
            <person name="Liu S."/>
            <person name="Lin W."/>
            <person name="Guo K."/>
            <person name="Jin S."/>
            <person name="Xu P."/>
            <person name="Storey K.B."/>
            <person name="Huan P."/>
            <person name="Zhang T."/>
            <person name="Zhou Y."/>
            <person name="Zhang J."/>
            <person name="Lin C."/>
            <person name="Li X."/>
            <person name="Xing L."/>
            <person name="Huo D."/>
            <person name="Sun M."/>
            <person name="Wang L."/>
            <person name="Mercier A."/>
            <person name="Li F."/>
            <person name="Yang H."/>
            <person name="Xiang J."/>
        </authorList>
    </citation>
    <scope>NUCLEOTIDE SEQUENCE [LARGE SCALE GENOMIC DNA]</scope>
    <source>
        <strain evidence="8">Shaxun</strain>
        <tissue evidence="8">Muscle</tissue>
    </source>
</reference>
<proteinExistence type="predicted"/>
<evidence type="ECO:0000259" key="7">
    <source>
        <dbReference type="Pfam" id="PF06814"/>
    </source>
</evidence>
<dbReference type="GO" id="GO:0005829">
    <property type="term" value="C:cytosol"/>
    <property type="evidence" value="ECO:0007669"/>
    <property type="project" value="GOC"/>
</dbReference>
<evidence type="ECO:0000256" key="6">
    <source>
        <dbReference type="SAM" id="Phobius"/>
    </source>
</evidence>
<evidence type="ECO:0000313" key="8">
    <source>
        <dbReference type="EMBL" id="PIK44694.1"/>
    </source>
</evidence>
<dbReference type="Pfam" id="PF06814">
    <property type="entry name" value="GOST_TM"/>
    <property type="match status" value="1"/>
</dbReference>
<keyword evidence="5 6" id="KW-0472">Membrane</keyword>
<evidence type="ECO:0000256" key="2">
    <source>
        <dbReference type="ARBA" id="ARBA00022692"/>
    </source>
</evidence>
<dbReference type="AlphaFoldDB" id="A0A2G8K9L2"/>
<dbReference type="GO" id="GO:0016020">
    <property type="term" value="C:membrane"/>
    <property type="evidence" value="ECO:0007669"/>
    <property type="project" value="UniProtKB-SubCell"/>
</dbReference>
<gene>
    <name evidence="8" type="ORF">BSL78_18445</name>
</gene>
<dbReference type="OrthoDB" id="19932at2759"/>
<dbReference type="EMBL" id="MRZV01000761">
    <property type="protein sequence ID" value="PIK44694.1"/>
    <property type="molecule type" value="Genomic_DNA"/>
</dbReference>
<keyword evidence="2 6" id="KW-0812">Transmembrane</keyword>
<evidence type="ECO:0000256" key="5">
    <source>
        <dbReference type="ARBA" id="ARBA00023136"/>
    </source>
</evidence>
<keyword evidence="3" id="KW-0732">Signal</keyword>
<dbReference type="GO" id="GO:0005794">
    <property type="term" value="C:Golgi apparatus"/>
    <property type="evidence" value="ECO:0007669"/>
    <property type="project" value="TreeGrafter"/>
</dbReference>
<accession>A0A2G8K9L2</accession>
<dbReference type="PANTHER" id="PTHR21229:SF1">
    <property type="entry name" value="GH17801P"/>
    <property type="match status" value="1"/>
</dbReference>
<dbReference type="GO" id="GO:0042147">
    <property type="term" value="P:retrograde transport, endosome to Golgi"/>
    <property type="evidence" value="ECO:0007669"/>
    <property type="project" value="TreeGrafter"/>
</dbReference>
<name>A0A2G8K9L2_STIJA</name>
<dbReference type="InterPro" id="IPR009637">
    <property type="entry name" value="GPR107/GPR108-like"/>
</dbReference>
<comment type="caution">
    <text evidence="8">The sequence shown here is derived from an EMBL/GenBank/DDBJ whole genome shotgun (WGS) entry which is preliminary data.</text>
</comment>
<dbReference type="STRING" id="307972.A0A2G8K9L2"/>
<evidence type="ECO:0000313" key="9">
    <source>
        <dbReference type="Proteomes" id="UP000230750"/>
    </source>
</evidence>
<protein>
    <submittedName>
        <fullName evidence="8">Putative transmembrane protein</fullName>
    </submittedName>
</protein>
<organism evidence="8 9">
    <name type="scientific">Stichopus japonicus</name>
    <name type="common">Sea cucumber</name>
    <dbReference type="NCBI Taxonomy" id="307972"/>
    <lineage>
        <taxon>Eukaryota</taxon>
        <taxon>Metazoa</taxon>
        <taxon>Echinodermata</taxon>
        <taxon>Eleutherozoa</taxon>
        <taxon>Echinozoa</taxon>
        <taxon>Holothuroidea</taxon>
        <taxon>Aspidochirotacea</taxon>
        <taxon>Aspidochirotida</taxon>
        <taxon>Stichopodidae</taxon>
        <taxon>Apostichopus</taxon>
    </lineage>
</organism>
<feature type="transmembrane region" description="Helical" evidence="6">
    <location>
        <begin position="58"/>
        <end position="75"/>
    </location>
</feature>
<keyword evidence="4 6" id="KW-1133">Transmembrane helix</keyword>
<feature type="domain" description="GOST seven transmembrane" evidence="7">
    <location>
        <begin position="1"/>
        <end position="81"/>
    </location>
</feature>
<keyword evidence="9" id="KW-1185">Reference proteome</keyword>
<evidence type="ECO:0000256" key="3">
    <source>
        <dbReference type="ARBA" id="ARBA00022729"/>
    </source>
</evidence>